<dbReference type="Proteomes" id="UP000324222">
    <property type="component" value="Unassembled WGS sequence"/>
</dbReference>
<evidence type="ECO:0000313" key="1">
    <source>
        <dbReference type="EMBL" id="MPC61290.1"/>
    </source>
</evidence>
<reference evidence="1 2" key="1">
    <citation type="submission" date="2019-05" db="EMBL/GenBank/DDBJ databases">
        <title>Another draft genome of Portunus trituberculatus and its Hox gene families provides insights of decapod evolution.</title>
        <authorList>
            <person name="Jeong J.-H."/>
            <person name="Song I."/>
            <person name="Kim S."/>
            <person name="Choi T."/>
            <person name="Kim D."/>
            <person name="Ryu S."/>
            <person name="Kim W."/>
        </authorList>
    </citation>
    <scope>NUCLEOTIDE SEQUENCE [LARGE SCALE GENOMIC DNA]</scope>
    <source>
        <tissue evidence="1">Muscle</tissue>
    </source>
</reference>
<protein>
    <submittedName>
        <fullName evidence="1">Uncharacterized protein</fullName>
    </submittedName>
</protein>
<proteinExistence type="predicted"/>
<gene>
    <name evidence="1" type="ORF">E2C01_055359</name>
</gene>
<accession>A0A5B7GM84</accession>
<dbReference type="AlphaFoldDB" id="A0A5B7GM84"/>
<keyword evidence="2" id="KW-1185">Reference proteome</keyword>
<dbReference type="EMBL" id="VSRR010018374">
    <property type="protein sequence ID" value="MPC61290.1"/>
    <property type="molecule type" value="Genomic_DNA"/>
</dbReference>
<evidence type="ECO:0000313" key="2">
    <source>
        <dbReference type="Proteomes" id="UP000324222"/>
    </source>
</evidence>
<organism evidence="1 2">
    <name type="scientific">Portunus trituberculatus</name>
    <name type="common">Swimming crab</name>
    <name type="synonym">Neptunus trituberculatus</name>
    <dbReference type="NCBI Taxonomy" id="210409"/>
    <lineage>
        <taxon>Eukaryota</taxon>
        <taxon>Metazoa</taxon>
        <taxon>Ecdysozoa</taxon>
        <taxon>Arthropoda</taxon>
        <taxon>Crustacea</taxon>
        <taxon>Multicrustacea</taxon>
        <taxon>Malacostraca</taxon>
        <taxon>Eumalacostraca</taxon>
        <taxon>Eucarida</taxon>
        <taxon>Decapoda</taxon>
        <taxon>Pleocyemata</taxon>
        <taxon>Brachyura</taxon>
        <taxon>Eubrachyura</taxon>
        <taxon>Portunoidea</taxon>
        <taxon>Portunidae</taxon>
        <taxon>Portuninae</taxon>
        <taxon>Portunus</taxon>
    </lineage>
</organism>
<sequence length="61" mass="6983">MVCWLPVADSWEGLTWSCFPSSRLQPTYFRHQGRLSCIGMKMLQGVKGGHKSTKPHLMFTQ</sequence>
<comment type="caution">
    <text evidence="1">The sequence shown here is derived from an EMBL/GenBank/DDBJ whole genome shotgun (WGS) entry which is preliminary data.</text>
</comment>
<name>A0A5B7GM84_PORTR</name>